<evidence type="ECO:0008006" key="3">
    <source>
        <dbReference type="Google" id="ProtNLM"/>
    </source>
</evidence>
<dbReference type="HOGENOM" id="CLU_1352127_0_0_2"/>
<dbReference type="InParanoid" id="H1YXU0"/>
<organism evidence="1 2">
    <name type="scientific">Methanoplanus limicola DSM 2279</name>
    <dbReference type="NCBI Taxonomy" id="937775"/>
    <lineage>
        <taxon>Archaea</taxon>
        <taxon>Methanobacteriati</taxon>
        <taxon>Methanobacteriota</taxon>
        <taxon>Stenosarchaea group</taxon>
        <taxon>Methanomicrobia</taxon>
        <taxon>Methanomicrobiales</taxon>
        <taxon>Methanomicrobiaceae</taxon>
        <taxon>Methanoplanus</taxon>
    </lineage>
</organism>
<dbReference type="RefSeq" id="WP_004077963.1">
    <property type="nucleotide sequence ID" value="NZ_CM001436.1"/>
</dbReference>
<evidence type="ECO:0000313" key="1">
    <source>
        <dbReference type="EMBL" id="EHQ35939.1"/>
    </source>
</evidence>
<dbReference type="Proteomes" id="UP000005741">
    <property type="component" value="Chromosome"/>
</dbReference>
<dbReference type="PROSITE" id="PS51257">
    <property type="entry name" value="PROKAR_LIPOPROTEIN"/>
    <property type="match status" value="1"/>
</dbReference>
<name>H1YXU0_9EURY</name>
<accession>H1YXU0</accession>
<dbReference type="OrthoDB" id="111181at2157"/>
<evidence type="ECO:0000313" key="2">
    <source>
        <dbReference type="Proteomes" id="UP000005741"/>
    </source>
</evidence>
<keyword evidence="2" id="KW-1185">Reference proteome</keyword>
<sequence>MAGKKFYLKAFGILSVIIVMSVLAGGCTAQSGEDTITFKEAEDLIDQGSEKIFSIDWNRDNPENIRSQLSSAEVDFKIVFDSLSLINPDNFDESKEIYAMRAISCANLELISSLMDLANVIEHYNNADYFASTYEKYNWEMEIKTADSALASARNKLNSAITRLNGINMNEVPFDMQGEITGMKVQYSGLNRLMTNLAAEFSEALDN</sequence>
<protein>
    <recommendedName>
        <fullName evidence="3">Lipoprotein</fullName>
    </recommendedName>
</protein>
<proteinExistence type="predicted"/>
<reference evidence="1 2" key="1">
    <citation type="submission" date="2011-10" db="EMBL/GenBank/DDBJ databases">
        <title>The Improved High-Quality Draft genome of Methanoplanus limicola DSM 2279.</title>
        <authorList>
            <consortium name="US DOE Joint Genome Institute (JGI-PGF)"/>
            <person name="Lucas S."/>
            <person name="Copeland A."/>
            <person name="Lapidus A."/>
            <person name="Glavina del Rio T."/>
            <person name="Dalin E."/>
            <person name="Tice H."/>
            <person name="Bruce D."/>
            <person name="Goodwin L."/>
            <person name="Pitluck S."/>
            <person name="Peters L."/>
            <person name="Mikhailova N."/>
            <person name="Lu M."/>
            <person name="Kyrpides N."/>
            <person name="Mavromatis K."/>
            <person name="Ivanova N."/>
            <person name="Markowitz V."/>
            <person name="Cheng J.-F."/>
            <person name="Hugenholtz P."/>
            <person name="Woyke T."/>
            <person name="Wu D."/>
            <person name="Wirth R."/>
            <person name="Brambilla E.-M."/>
            <person name="Klenk H.-P."/>
            <person name="Eisen J.A."/>
        </authorList>
    </citation>
    <scope>NUCLEOTIDE SEQUENCE [LARGE SCALE GENOMIC DNA]</scope>
    <source>
        <strain evidence="1 2">DSM 2279</strain>
    </source>
</reference>
<dbReference type="EMBL" id="CM001436">
    <property type="protein sequence ID" value="EHQ35939.1"/>
    <property type="molecule type" value="Genomic_DNA"/>
</dbReference>
<gene>
    <name evidence="1" type="ORF">Metlim_1838</name>
</gene>
<dbReference type="AlphaFoldDB" id="H1YXU0"/>